<feature type="transmembrane region" description="Helical" evidence="1">
    <location>
        <begin position="65"/>
        <end position="82"/>
    </location>
</feature>
<dbReference type="InterPro" id="IPR002645">
    <property type="entry name" value="STAS_dom"/>
</dbReference>
<reference evidence="3 4" key="1">
    <citation type="journal article" date="2011" name="Proc. Natl. Acad. Sci. U.S.A.">
        <title>Niche of harmful alga Aureococcus anophagefferens revealed through ecogenomics.</title>
        <authorList>
            <person name="Gobler C.J."/>
            <person name="Berry D.L."/>
            <person name="Dyhrman S.T."/>
            <person name="Wilhelm S.W."/>
            <person name="Salamov A."/>
            <person name="Lobanov A.V."/>
            <person name="Zhang Y."/>
            <person name="Collier J.L."/>
            <person name="Wurch L.L."/>
            <person name="Kustka A.B."/>
            <person name="Dill B.D."/>
            <person name="Shah M."/>
            <person name="VerBerkmoes N.C."/>
            <person name="Kuo A."/>
            <person name="Terry A."/>
            <person name="Pangilinan J."/>
            <person name="Lindquist E.A."/>
            <person name="Lucas S."/>
            <person name="Paulsen I.T."/>
            <person name="Hattenrath-Lehmann T.K."/>
            <person name="Talmage S.C."/>
            <person name="Walker E.A."/>
            <person name="Koch F."/>
            <person name="Burson A.M."/>
            <person name="Marcoval M.A."/>
            <person name="Tang Y.Z."/>
            <person name="Lecleir G.R."/>
            <person name="Coyne K.J."/>
            <person name="Berg G.M."/>
            <person name="Bertrand E.M."/>
            <person name="Saito M.A."/>
            <person name="Gladyshev V.N."/>
            <person name="Grigoriev I.V."/>
        </authorList>
    </citation>
    <scope>NUCLEOTIDE SEQUENCE [LARGE SCALE GENOMIC DNA]</scope>
    <source>
        <strain evidence="4">CCMP 1984</strain>
    </source>
</reference>
<feature type="transmembrane region" description="Helical" evidence="1">
    <location>
        <begin position="283"/>
        <end position="316"/>
    </location>
</feature>
<dbReference type="OMA" id="IANRCKM"/>
<dbReference type="EMBL" id="GL833123">
    <property type="protein sequence ID" value="EGB10909.1"/>
    <property type="molecule type" value="Genomic_DNA"/>
</dbReference>
<dbReference type="eggNOG" id="KOG0236">
    <property type="taxonomic scope" value="Eukaryota"/>
</dbReference>
<dbReference type="PANTHER" id="PTHR43310">
    <property type="entry name" value="SULFATE TRANSPORTER YBAR-RELATED"/>
    <property type="match status" value="1"/>
</dbReference>
<dbReference type="InterPro" id="IPR052706">
    <property type="entry name" value="Membrane-Transporter-like"/>
</dbReference>
<keyword evidence="1" id="KW-0812">Transmembrane</keyword>
<dbReference type="GeneID" id="20223862"/>
<proteinExistence type="predicted"/>
<organism evidence="4">
    <name type="scientific">Aureococcus anophagefferens</name>
    <name type="common">Harmful bloom alga</name>
    <dbReference type="NCBI Taxonomy" id="44056"/>
    <lineage>
        <taxon>Eukaryota</taxon>
        <taxon>Sar</taxon>
        <taxon>Stramenopiles</taxon>
        <taxon>Ochrophyta</taxon>
        <taxon>Pelagophyceae</taxon>
        <taxon>Pelagomonadales</taxon>
        <taxon>Pelagomonadaceae</taxon>
        <taxon>Aureococcus</taxon>
    </lineage>
</organism>
<dbReference type="RefSeq" id="XP_009034483.1">
    <property type="nucleotide sequence ID" value="XM_009036235.1"/>
</dbReference>
<feature type="transmembrane region" description="Helical" evidence="1">
    <location>
        <begin position="251"/>
        <end position="271"/>
    </location>
</feature>
<dbReference type="PANTHER" id="PTHR43310:SF2">
    <property type="entry name" value="SLC26A_SULP TRANSPORTER DOMAIN-CONTAINING PROTEIN"/>
    <property type="match status" value="1"/>
</dbReference>
<evidence type="ECO:0000259" key="2">
    <source>
        <dbReference type="PROSITE" id="PS50801"/>
    </source>
</evidence>
<keyword evidence="1" id="KW-1133">Transmembrane helix</keyword>
<dbReference type="PROSITE" id="PS51257">
    <property type="entry name" value="PROKAR_LIPOPROTEIN"/>
    <property type="match status" value="1"/>
</dbReference>
<evidence type="ECO:0000256" key="1">
    <source>
        <dbReference type="SAM" id="Phobius"/>
    </source>
</evidence>
<protein>
    <recommendedName>
        <fullName evidence="2">STAS domain-containing protein</fullName>
    </recommendedName>
</protein>
<evidence type="ECO:0000313" key="4">
    <source>
        <dbReference type="Proteomes" id="UP000002729"/>
    </source>
</evidence>
<dbReference type="InParanoid" id="F0Y1M8"/>
<feature type="transmembrane region" description="Helical" evidence="1">
    <location>
        <begin position="123"/>
        <end position="141"/>
    </location>
</feature>
<feature type="transmembrane region" description="Helical" evidence="1">
    <location>
        <begin position="222"/>
        <end position="244"/>
    </location>
</feature>
<feature type="transmembrane region" description="Helical" evidence="1">
    <location>
        <begin position="40"/>
        <end position="58"/>
    </location>
</feature>
<accession>F0Y1M8</accession>
<gene>
    <name evidence="3" type="ORF">AURANDRAFT_62377</name>
</gene>
<dbReference type="Proteomes" id="UP000002729">
    <property type="component" value="Unassembled WGS sequence"/>
</dbReference>
<feature type="transmembrane region" description="Helical" evidence="1">
    <location>
        <begin position="187"/>
        <end position="210"/>
    </location>
</feature>
<name>F0Y1M8_AURAN</name>
<dbReference type="InterPro" id="IPR036513">
    <property type="entry name" value="STAS_dom_sf"/>
</dbReference>
<dbReference type="PROSITE" id="PS50801">
    <property type="entry name" value="STAS"/>
    <property type="match status" value="1"/>
</dbReference>
<sequence length="559" mass="56706">MWRNPSHLVGICGLLSGVGCLVLRLCGSLSVSRGGGFLEDALHVAPTLLLGGVVFGIFKLRLHPALLAPPLAVASACFYGAVGVSPEALAAARGRGWLFDAPSAAGDGGAWFLWGASAAPDPGALSACAPTALALVALALLKNSLMLLAMDRALELPDRAAFDARGSPAPGRGRAASMVPFARHDELALIGAAHCAAAVLGGFGASPMTAPNVGCRPRGPSAAAAGALLAVAVAPGGLDAVALCVALVPKFVFASMLFAQGCGLLFDWFAAPLAKLDAAETAVVVVIVLTMVSAGLLRGVALGAACSFCLLAANAFKVPLVRAKTTGRKFRSTHDRWLGAATALDRDGDAIRLLRLQGFLFFGNAASSSRVELRAAALPLAGVESLVLDLKLCYGLDGAAGDVVAQVLRAARAAGAAVSCAACGADVARGLRAVAEGGGFYVEFFATLDGALDAAEDALLRRRGASLDARAVARSTLGPGWVLGAEDVARRTASLGACVARTPATLHFVAVREVTALERDDPRAALALYKVVASVNTAIANRCKMALGRMADAAFDNLG</sequence>
<dbReference type="KEGG" id="aaf:AURANDRAFT_62377"/>
<dbReference type="SUPFAM" id="SSF52091">
    <property type="entry name" value="SpoIIaa-like"/>
    <property type="match status" value="1"/>
</dbReference>
<keyword evidence="4" id="KW-1185">Reference proteome</keyword>
<evidence type="ECO:0000313" key="3">
    <source>
        <dbReference type="EMBL" id="EGB10909.1"/>
    </source>
</evidence>
<dbReference type="Gene3D" id="3.30.750.24">
    <property type="entry name" value="STAS domain"/>
    <property type="match status" value="1"/>
</dbReference>
<keyword evidence="1" id="KW-0472">Membrane</keyword>
<dbReference type="AlphaFoldDB" id="F0Y1M8"/>
<feature type="domain" description="STAS" evidence="2">
    <location>
        <begin position="349"/>
        <end position="455"/>
    </location>
</feature>